<feature type="region of interest" description="Disordered" evidence="1">
    <location>
        <begin position="170"/>
        <end position="281"/>
    </location>
</feature>
<dbReference type="AlphaFoldDB" id="A0A7S4JT80"/>
<proteinExistence type="predicted"/>
<feature type="compositionally biased region" description="Polar residues" evidence="1">
    <location>
        <begin position="172"/>
        <end position="181"/>
    </location>
</feature>
<evidence type="ECO:0000313" key="2">
    <source>
        <dbReference type="EMBL" id="CAE2273588.1"/>
    </source>
</evidence>
<protein>
    <submittedName>
        <fullName evidence="2">Uncharacterized protein</fullName>
    </submittedName>
</protein>
<feature type="region of interest" description="Disordered" evidence="1">
    <location>
        <begin position="378"/>
        <end position="413"/>
    </location>
</feature>
<accession>A0A7S4JT80</accession>
<gene>
    <name evidence="2" type="ORF">GTHE00462_LOCUS7485</name>
</gene>
<dbReference type="EMBL" id="HBKN01009506">
    <property type="protein sequence ID" value="CAE2273588.1"/>
    <property type="molecule type" value="Transcribed_RNA"/>
</dbReference>
<organism evidence="2">
    <name type="scientific">Guillardia theta</name>
    <name type="common">Cryptophyte</name>
    <name type="synonym">Cryptomonas phi</name>
    <dbReference type="NCBI Taxonomy" id="55529"/>
    <lineage>
        <taxon>Eukaryota</taxon>
        <taxon>Cryptophyceae</taxon>
        <taxon>Pyrenomonadales</taxon>
        <taxon>Geminigeraceae</taxon>
        <taxon>Guillardia</taxon>
    </lineage>
</organism>
<reference evidence="2" key="1">
    <citation type="submission" date="2021-01" db="EMBL/GenBank/DDBJ databases">
        <authorList>
            <person name="Corre E."/>
            <person name="Pelletier E."/>
            <person name="Niang G."/>
            <person name="Scheremetjew M."/>
            <person name="Finn R."/>
            <person name="Kale V."/>
            <person name="Holt S."/>
            <person name="Cochrane G."/>
            <person name="Meng A."/>
            <person name="Brown T."/>
            <person name="Cohen L."/>
        </authorList>
    </citation>
    <scope>NUCLEOTIDE SEQUENCE</scope>
    <source>
        <strain evidence="2">CCMP 2712</strain>
    </source>
</reference>
<feature type="compositionally biased region" description="Acidic residues" evidence="1">
    <location>
        <begin position="315"/>
        <end position="332"/>
    </location>
</feature>
<name>A0A7S4JT80_GUITH</name>
<evidence type="ECO:0000256" key="1">
    <source>
        <dbReference type="SAM" id="MobiDB-lite"/>
    </source>
</evidence>
<feature type="region of interest" description="Disordered" evidence="1">
    <location>
        <begin position="299"/>
        <end position="362"/>
    </location>
</feature>
<feature type="compositionally biased region" description="Basic and acidic residues" evidence="1">
    <location>
        <begin position="231"/>
        <end position="240"/>
    </location>
</feature>
<feature type="compositionally biased region" description="Acidic residues" evidence="1">
    <location>
        <begin position="383"/>
        <end position="413"/>
    </location>
</feature>
<sequence length="436" mass="47422">MNMIGGSAREAVNSLYGVREEGLSDSGSLSGKRMSNRIRTARHVADVPGRPSGPASGQDIRSGAFETPGDSLLSGGLPAEDRSVSSYDRSSLYGGSVQDKRKLVAVKILPDKTGSDGRSATEILQSILKQANDPFSALRNTPGLQGITQGFGIPRGRDVNEAAQEWMRTGKMETSSWSQSRRFGVVPPSSHGRAFAPSAPFDEPTASAARPRIRTARGVSDDPRVLSVRSDTSRGDEKPYRSISKLPKFAARSAEDLQPVPGDFETEAQRRAWSAGGLVGPQVEEGKSINMRIRTAKQLVQEETAQGREDTYEGSGEEEREEEEHEEEEEELTLPTRTMITDTHLTDPETVPEGWVRQTEPSGRTFYVPEINSGINTKLLVPPEEDGGVDVDSSAEELDDELDYDEDSSDSSENEALILNRVGTVFMSNVDVGDFE</sequence>
<feature type="region of interest" description="Disordered" evidence="1">
    <location>
        <begin position="19"/>
        <end position="91"/>
    </location>
</feature>